<feature type="domain" description="Fido" evidence="2">
    <location>
        <begin position="61"/>
        <end position="200"/>
    </location>
</feature>
<dbReference type="RefSeq" id="WP_136835395.1">
    <property type="nucleotide sequence ID" value="NZ_SWBQ01000002.1"/>
</dbReference>
<evidence type="ECO:0000313" key="3">
    <source>
        <dbReference type="EMBL" id="TKC07127.1"/>
    </source>
</evidence>
<dbReference type="SUPFAM" id="SSF140931">
    <property type="entry name" value="Fic-like"/>
    <property type="match status" value="1"/>
</dbReference>
<keyword evidence="4" id="KW-1185">Reference proteome</keyword>
<dbReference type="InterPro" id="IPR003812">
    <property type="entry name" value="Fido"/>
</dbReference>
<feature type="active site" evidence="1">
    <location>
        <position position="135"/>
    </location>
</feature>
<evidence type="ECO:0000256" key="1">
    <source>
        <dbReference type="PIRSR" id="PIRSR640198-1"/>
    </source>
</evidence>
<dbReference type="AlphaFoldDB" id="A0A4U1CIA2"/>
<name>A0A4U1CIA2_9SPHI</name>
<dbReference type="Proteomes" id="UP000307244">
    <property type="component" value="Unassembled WGS sequence"/>
</dbReference>
<accession>A0A4U1CIA2</accession>
<sequence>MGLEIDYIDGQTPLDEEEKDGLLIPFITTRGELDEAEQRNIEEAMLWLRQRRKRFTALEILSEQFILTLHVKMLSGVWRWAGSFRKSEKNIGVKSYLISADLRALLDDCKYWVEHMTYHPNEIAIRFKHRIVSIHCFENGNGRHSRLIADVVVNKIFELDAFTWGGHGLTQGSDMRTKYIAALRNADKGNFEPLIKFARS</sequence>
<dbReference type="Pfam" id="PF02661">
    <property type="entry name" value="Fic"/>
    <property type="match status" value="1"/>
</dbReference>
<evidence type="ECO:0000313" key="4">
    <source>
        <dbReference type="Proteomes" id="UP000307244"/>
    </source>
</evidence>
<dbReference type="InterPro" id="IPR036597">
    <property type="entry name" value="Fido-like_dom_sf"/>
</dbReference>
<proteinExistence type="predicted"/>
<dbReference type="PROSITE" id="PS51459">
    <property type="entry name" value="FIDO"/>
    <property type="match status" value="1"/>
</dbReference>
<evidence type="ECO:0000259" key="2">
    <source>
        <dbReference type="PROSITE" id="PS51459"/>
    </source>
</evidence>
<dbReference type="InterPro" id="IPR013436">
    <property type="entry name" value="Mobile_mystery_prot_B"/>
</dbReference>
<protein>
    <submittedName>
        <fullName evidence="3">Mobile mystery protein B</fullName>
    </submittedName>
</protein>
<comment type="caution">
    <text evidence="3">The sequence shown here is derived from an EMBL/GenBank/DDBJ whole genome shotgun (WGS) entry which is preliminary data.</text>
</comment>
<dbReference type="EMBL" id="SWBQ01000002">
    <property type="protein sequence ID" value="TKC07127.1"/>
    <property type="molecule type" value="Genomic_DNA"/>
</dbReference>
<dbReference type="OrthoDB" id="9814400at2"/>
<dbReference type="InterPro" id="IPR040198">
    <property type="entry name" value="Fido_containing"/>
</dbReference>
<dbReference type="PANTHER" id="PTHR13504:SF39">
    <property type="entry name" value="CELL FILAMENTATION PROTEIN"/>
    <property type="match status" value="1"/>
</dbReference>
<gene>
    <name evidence="3" type="ORF">FA047_07660</name>
</gene>
<organism evidence="3 4">
    <name type="scientific">Pedobacter frigoris</name>
    <dbReference type="NCBI Taxonomy" id="2571272"/>
    <lineage>
        <taxon>Bacteria</taxon>
        <taxon>Pseudomonadati</taxon>
        <taxon>Bacteroidota</taxon>
        <taxon>Sphingobacteriia</taxon>
        <taxon>Sphingobacteriales</taxon>
        <taxon>Sphingobacteriaceae</taxon>
        <taxon>Pedobacter</taxon>
    </lineage>
</organism>
<dbReference type="PANTHER" id="PTHR13504">
    <property type="entry name" value="FIDO DOMAIN-CONTAINING PROTEIN DDB_G0283145"/>
    <property type="match status" value="1"/>
</dbReference>
<dbReference type="Gene3D" id="1.10.3290.10">
    <property type="entry name" value="Fido-like domain"/>
    <property type="match status" value="1"/>
</dbReference>
<reference evidence="3 4" key="1">
    <citation type="submission" date="2019-04" db="EMBL/GenBank/DDBJ databases">
        <title>Pedobacter sp. RP-3-15 sp. nov., isolated from Arctic soil.</title>
        <authorList>
            <person name="Dahal R.H."/>
            <person name="Kim D.-U."/>
        </authorList>
    </citation>
    <scope>NUCLEOTIDE SEQUENCE [LARGE SCALE GENOMIC DNA]</scope>
    <source>
        <strain evidence="3 4">RP-3-15</strain>
    </source>
</reference>
<dbReference type="NCBIfam" id="TIGR02613">
    <property type="entry name" value="mob_myst_B"/>
    <property type="match status" value="1"/>
</dbReference>